<dbReference type="SUPFAM" id="SSF55120">
    <property type="entry name" value="Pseudouridine synthase"/>
    <property type="match status" value="1"/>
</dbReference>
<gene>
    <name evidence="7" type="ORF">DES36_106146</name>
</gene>
<dbReference type="Gene3D" id="3.30.2350.10">
    <property type="entry name" value="Pseudouridine synthase"/>
    <property type="match status" value="1"/>
</dbReference>
<dbReference type="AlphaFoldDB" id="A0A366IB00"/>
<keyword evidence="8" id="KW-1185">Reference proteome</keyword>
<accession>A0A366IB00</accession>
<comment type="caution">
    <text evidence="7">The sequence shown here is derived from an EMBL/GenBank/DDBJ whole genome shotgun (WGS) entry which is preliminary data.</text>
</comment>
<dbReference type="Proteomes" id="UP000253490">
    <property type="component" value="Unassembled WGS sequence"/>
</dbReference>
<evidence type="ECO:0000313" key="8">
    <source>
        <dbReference type="Proteomes" id="UP000253490"/>
    </source>
</evidence>
<protein>
    <recommendedName>
        <fullName evidence="4">RNA pseudouridylate synthase</fullName>
    </recommendedName>
    <alternativeName>
        <fullName evidence="5">RNA-uridine isomerase</fullName>
    </alternativeName>
</protein>
<evidence type="ECO:0000256" key="2">
    <source>
        <dbReference type="ARBA" id="ARBA00010876"/>
    </source>
</evidence>
<evidence type="ECO:0000256" key="5">
    <source>
        <dbReference type="ARBA" id="ARBA00033164"/>
    </source>
</evidence>
<dbReference type="GO" id="GO:0009982">
    <property type="term" value="F:pseudouridine synthase activity"/>
    <property type="evidence" value="ECO:0007669"/>
    <property type="project" value="InterPro"/>
</dbReference>
<dbReference type="GO" id="GO:0001522">
    <property type="term" value="P:pseudouridine synthesis"/>
    <property type="evidence" value="ECO:0007669"/>
    <property type="project" value="InterPro"/>
</dbReference>
<evidence type="ECO:0000256" key="4">
    <source>
        <dbReference type="ARBA" id="ARBA00031870"/>
    </source>
</evidence>
<organism evidence="7 8">
    <name type="scientific">Alkalibaculum bacchi</name>
    <dbReference type="NCBI Taxonomy" id="645887"/>
    <lineage>
        <taxon>Bacteria</taxon>
        <taxon>Bacillati</taxon>
        <taxon>Bacillota</taxon>
        <taxon>Clostridia</taxon>
        <taxon>Eubacteriales</taxon>
        <taxon>Eubacteriaceae</taxon>
        <taxon>Alkalibaculum</taxon>
    </lineage>
</organism>
<feature type="domain" description="Pseudouridine synthase RsuA/RluA-like" evidence="6">
    <location>
        <begin position="11"/>
        <end position="171"/>
    </location>
</feature>
<name>A0A366IB00_9FIRM</name>
<dbReference type="EMBL" id="QNRX01000006">
    <property type="protein sequence ID" value="RBP66033.1"/>
    <property type="molecule type" value="Genomic_DNA"/>
</dbReference>
<dbReference type="GO" id="GO:0140098">
    <property type="term" value="F:catalytic activity, acting on RNA"/>
    <property type="evidence" value="ECO:0007669"/>
    <property type="project" value="UniProtKB-ARBA"/>
</dbReference>
<reference evidence="7 8" key="1">
    <citation type="submission" date="2018-06" db="EMBL/GenBank/DDBJ databases">
        <title>Genomic Encyclopedia of Type Strains, Phase IV (KMG-IV): sequencing the most valuable type-strain genomes for metagenomic binning, comparative biology and taxonomic classification.</title>
        <authorList>
            <person name="Goeker M."/>
        </authorList>
    </citation>
    <scope>NUCLEOTIDE SEQUENCE [LARGE SCALE GENOMIC DNA]</scope>
    <source>
        <strain evidence="7 8">DSM 22112</strain>
    </source>
</reference>
<dbReference type="GO" id="GO:0003723">
    <property type="term" value="F:RNA binding"/>
    <property type="evidence" value="ECO:0007669"/>
    <property type="project" value="InterPro"/>
</dbReference>
<comment type="similarity">
    <text evidence="2">Belongs to the pseudouridine synthase RluA family.</text>
</comment>
<proteinExistence type="inferred from homology"/>
<sequence>MNLKVLYEDSHIIVVEKPPKIPSQRDKTGDKDMLTYVSEHLKIKYPVAKSPYVGLIQRLDRPVGGAMVFAKTKIANQRLSQQIQQKEIGKVYYGIVCGVPEKNHAVLVDFLLKQGKNNLSKIVSKDTANAKEAILEYDLLETLDTPEHGVLSLLKIVLKTGRHHQIRVQLSNAQLPLWGDTKYNKRFAKQKEWTQIALWAKTLTLEHPTTKKSLTFHSSPKNHYPFTLFEKI</sequence>
<dbReference type="InterPro" id="IPR050188">
    <property type="entry name" value="RluA_PseudoU_synthase"/>
</dbReference>
<evidence type="ECO:0000256" key="1">
    <source>
        <dbReference type="ARBA" id="ARBA00000073"/>
    </source>
</evidence>
<evidence type="ECO:0000259" key="6">
    <source>
        <dbReference type="Pfam" id="PF00849"/>
    </source>
</evidence>
<comment type="catalytic activity">
    <reaction evidence="1">
        <text>a uridine in RNA = a pseudouridine in RNA</text>
        <dbReference type="Rhea" id="RHEA:48348"/>
        <dbReference type="Rhea" id="RHEA-COMP:12068"/>
        <dbReference type="Rhea" id="RHEA-COMP:12069"/>
        <dbReference type="ChEBI" id="CHEBI:65314"/>
        <dbReference type="ChEBI" id="CHEBI:65315"/>
    </reaction>
</comment>
<dbReference type="PANTHER" id="PTHR21600">
    <property type="entry name" value="MITOCHONDRIAL RNA PSEUDOURIDINE SYNTHASE"/>
    <property type="match status" value="1"/>
</dbReference>
<dbReference type="PANTHER" id="PTHR21600:SF83">
    <property type="entry name" value="PSEUDOURIDYLATE SYNTHASE RPUSD4, MITOCHONDRIAL"/>
    <property type="match status" value="1"/>
</dbReference>
<evidence type="ECO:0000256" key="3">
    <source>
        <dbReference type="ARBA" id="ARBA00023235"/>
    </source>
</evidence>
<dbReference type="InterPro" id="IPR006145">
    <property type="entry name" value="PsdUridine_synth_RsuA/RluA"/>
</dbReference>
<dbReference type="InterPro" id="IPR020103">
    <property type="entry name" value="PsdUridine_synth_cat_dom_sf"/>
</dbReference>
<keyword evidence="3" id="KW-0413">Isomerase</keyword>
<dbReference type="RefSeq" id="WP_113920359.1">
    <property type="nucleotide sequence ID" value="NZ_QNRX01000006.1"/>
</dbReference>
<dbReference type="Pfam" id="PF00849">
    <property type="entry name" value="PseudoU_synth_2"/>
    <property type="match status" value="1"/>
</dbReference>
<dbReference type="CDD" id="cd02869">
    <property type="entry name" value="PseudoU_synth_RluA_like"/>
    <property type="match status" value="1"/>
</dbReference>
<dbReference type="GO" id="GO:0006396">
    <property type="term" value="P:RNA processing"/>
    <property type="evidence" value="ECO:0007669"/>
    <property type="project" value="UniProtKB-ARBA"/>
</dbReference>
<evidence type="ECO:0000313" key="7">
    <source>
        <dbReference type="EMBL" id="RBP66033.1"/>
    </source>
</evidence>
<dbReference type="OrthoDB" id="9807829at2"/>